<dbReference type="AlphaFoldDB" id="A0A367KX16"/>
<keyword evidence="4" id="KW-1185">Reference proteome</keyword>
<dbReference type="PROSITE" id="PS50011">
    <property type="entry name" value="PROTEIN_KINASE_DOM"/>
    <property type="match status" value="1"/>
</dbReference>
<proteinExistence type="predicted"/>
<organism evidence="3 4">
    <name type="scientific">Rhizopus stolonifer</name>
    <name type="common">Rhizopus nigricans</name>
    <dbReference type="NCBI Taxonomy" id="4846"/>
    <lineage>
        <taxon>Eukaryota</taxon>
        <taxon>Fungi</taxon>
        <taxon>Fungi incertae sedis</taxon>
        <taxon>Mucoromycota</taxon>
        <taxon>Mucoromycotina</taxon>
        <taxon>Mucoromycetes</taxon>
        <taxon>Mucorales</taxon>
        <taxon>Mucorineae</taxon>
        <taxon>Rhizopodaceae</taxon>
        <taxon>Rhizopus</taxon>
    </lineage>
</organism>
<dbReference type="Gene3D" id="3.30.200.20">
    <property type="entry name" value="Phosphorylase Kinase, domain 1"/>
    <property type="match status" value="1"/>
</dbReference>
<keyword evidence="3" id="KW-0418">Kinase</keyword>
<evidence type="ECO:0000256" key="1">
    <source>
        <dbReference type="PROSITE-ProRule" id="PRU10141"/>
    </source>
</evidence>
<dbReference type="STRING" id="4846.A0A367KX16"/>
<comment type="caution">
    <text evidence="3">The sequence shown here is derived from an EMBL/GenBank/DDBJ whole genome shotgun (WGS) entry which is preliminary data.</text>
</comment>
<dbReference type="GO" id="GO:0005524">
    <property type="term" value="F:ATP binding"/>
    <property type="evidence" value="ECO:0007669"/>
    <property type="project" value="UniProtKB-UniRule"/>
</dbReference>
<dbReference type="Proteomes" id="UP000253551">
    <property type="component" value="Unassembled WGS sequence"/>
</dbReference>
<sequence length="224" mass="25914">MEKRSSNQRTIVGKHYEIGKKLGEGSFGIIYQGLNLLTQQSVAIKFESKKSGIPQLKHEFKTYQALTGILGVPDVYYFGQEGLHNILVIDLLGPSLEDLFEQSRRDDLEALGHVFMYFLRGSLPWQGIKATNNKEKYEKIGACKQATTTKELCSEFPEEFAIYVEYVRMLKFEETPDYNFLRGLFDRVLERQGNNVYDWLLLDNGKGWEKHKPRNQIIAHQNIE</sequence>
<dbReference type="InterPro" id="IPR011009">
    <property type="entry name" value="Kinase-like_dom_sf"/>
</dbReference>
<feature type="binding site" evidence="1">
    <location>
        <position position="45"/>
    </location>
    <ligand>
        <name>ATP</name>
        <dbReference type="ChEBI" id="CHEBI:30616"/>
    </ligand>
</feature>
<dbReference type="InterPro" id="IPR017441">
    <property type="entry name" value="Protein_kinase_ATP_BS"/>
</dbReference>
<evidence type="ECO:0000313" key="4">
    <source>
        <dbReference type="Proteomes" id="UP000253551"/>
    </source>
</evidence>
<keyword evidence="1" id="KW-0547">Nucleotide-binding</keyword>
<dbReference type="OrthoDB" id="5800476at2759"/>
<accession>A0A367KX16</accession>
<dbReference type="PANTHER" id="PTHR11909">
    <property type="entry name" value="CASEIN KINASE-RELATED"/>
    <property type="match status" value="1"/>
</dbReference>
<dbReference type="PROSITE" id="PS00107">
    <property type="entry name" value="PROTEIN_KINASE_ATP"/>
    <property type="match status" value="1"/>
</dbReference>
<dbReference type="GO" id="GO:0004672">
    <property type="term" value="F:protein kinase activity"/>
    <property type="evidence" value="ECO:0007669"/>
    <property type="project" value="InterPro"/>
</dbReference>
<keyword evidence="1" id="KW-0067">ATP-binding</keyword>
<keyword evidence="3" id="KW-0808">Transferase</keyword>
<protein>
    <submittedName>
        <fullName evidence="3">Casein kinase I</fullName>
    </submittedName>
</protein>
<evidence type="ECO:0000259" key="2">
    <source>
        <dbReference type="PROSITE" id="PS50011"/>
    </source>
</evidence>
<evidence type="ECO:0000313" key="3">
    <source>
        <dbReference type="EMBL" id="RCI06714.1"/>
    </source>
</evidence>
<reference evidence="3 4" key="1">
    <citation type="journal article" date="2018" name="G3 (Bethesda)">
        <title>Phylogenetic and Phylogenomic Definition of Rhizopus Species.</title>
        <authorList>
            <person name="Gryganskyi A.P."/>
            <person name="Golan J."/>
            <person name="Dolatabadi S."/>
            <person name="Mondo S."/>
            <person name="Robb S."/>
            <person name="Idnurm A."/>
            <person name="Muszewska A."/>
            <person name="Steczkiewicz K."/>
            <person name="Masonjones S."/>
            <person name="Liao H.L."/>
            <person name="Gajdeczka M.T."/>
            <person name="Anike F."/>
            <person name="Vuek A."/>
            <person name="Anishchenko I.M."/>
            <person name="Voigt K."/>
            <person name="de Hoog G.S."/>
            <person name="Smith M.E."/>
            <person name="Heitman J."/>
            <person name="Vilgalys R."/>
            <person name="Stajich J.E."/>
        </authorList>
    </citation>
    <scope>NUCLEOTIDE SEQUENCE [LARGE SCALE GENOMIC DNA]</scope>
    <source>
        <strain evidence="3 4">LSU 92-RS-03</strain>
    </source>
</reference>
<name>A0A367KX16_RHIST</name>
<gene>
    <name evidence="3" type="primary">YCK1_11</name>
    <name evidence="3" type="ORF">CU098_013485</name>
</gene>
<dbReference type="InterPro" id="IPR050235">
    <property type="entry name" value="CK1_Ser-Thr_kinase"/>
</dbReference>
<dbReference type="Gene3D" id="1.10.510.10">
    <property type="entry name" value="Transferase(Phosphotransferase) domain 1"/>
    <property type="match status" value="1"/>
</dbReference>
<feature type="domain" description="Protein kinase" evidence="2">
    <location>
        <begin position="16"/>
        <end position="224"/>
    </location>
</feature>
<dbReference type="EMBL" id="PJQM01000101">
    <property type="protein sequence ID" value="RCI06714.1"/>
    <property type="molecule type" value="Genomic_DNA"/>
</dbReference>
<dbReference type="SMART" id="SM00220">
    <property type="entry name" value="S_TKc"/>
    <property type="match status" value="1"/>
</dbReference>
<dbReference type="SUPFAM" id="SSF56112">
    <property type="entry name" value="Protein kinase-like (PK-like)"/>
    <property type="match status" value="1"/>
</dbReference>
<dbReference type="InterPro" id="IPR000719">
    <property type="entry name" value="Prot_kinase_dom"/>
</dbReference>